<proteinExistence type="predicted"/>
<evidence type="ECO:0000313" key="5">
    <source>
        <dbReference type="Proteomes" id="UP001163046"/>
    </source>
</evidence>
<dbReference type="InterPro" id="IPR000095">
    <property type="entry name" value="CRIB_dom"/>
</dbReference>
<dbReference type="GO" id="GO:0005856">
    <property type="term" value="C:cytoskeleton"/>
    <property type="evidence" value="ECO:0007669"/>
    <property type="project" value="TreeGrafter"/>
</dbReference>
<comment type="caution">
    <text evidence="4">The sequence shown here is derived from an EMBL/GenBank/DDBJ whole genome shotgun (WGS) entry which is preliminary data.</text>
</comment>
<evidence type="ECO:0000313" key="4">
    <source>
        <dbReference type="EMBL" id="KAJ7369807.1"/>
    </source>
</evidence>
<feature type="domain" description="CNH" evidence="3">
    <location>
        <begin position="72"/>
        <end position="316"/>
    </location>
</feature>
<dbReference type="GO" id="GO:0031032">
    <property type="term" value="P:actomyosin structure organization"/>
    <property type="evidence" value="ECO:0007669"/>
    <property type="project" value="TreeGrafter"/>
</dbReference>
<reference evidence="4" key="1">
    <citation type="submission" date="2023-01" db="EMBL/GenBank/DDBJ databases">
        <title>Genome assembly of the deep-sea coral Lophelia pertusa.</title>
        <authorList>
            <person name="Herrera S."/>
            <person name="Cordes E."/>
        </authorList>
    </citation>
    <scope>NUCLEOTIDE SEQUENCE</scope>
    <source>
        <strain evidence="4">USNM1676648</strain>
        <tissue evidence="4">Polyp</tissue>
    </source>
</reference>
<dbReference type="Gene3D" id="2.30.29.30">
    <property type="entry name" value="Pleckstrin-homology domain (PH domain)/Phosphotyrosine-binding domain (PTB)"/>
    <property type="match status" value="1"/>
</dbReference>
<dbReference type="EC" id="2.7.11.1" evidence="4"/>
<dbReference type="PROSITE" id="PS50108">
    <property type="entry name" value="CRIB"/>
    <property type="match status" value="1"/>
</dbReference>
<feature type="region of interest" description="Disordered" evidence="1">
    <location>
        <begin position="418"/>
        <end position="564"/>
    </location>
</feature>
<feature type="compositionally biased region" description="Low complexity" evidence="1">
    <location>
        <begin position="472"/>
        <end position="497"/>
    </location>
</feature>
<feature type="compositionally biased region" description="Low complexity" evidence="1">
    <location>
        <begin position="537"/>
        <end position="554"/>
    </location>
</feature>
<sequence>MRDEEFSVSSVLAADVIHANRKELQCIFRVTASQMNPPGESLTQLILTETESDRVKWQVYQAKEVIESNVQIKQALCATIIDTDRVCLGTEDGLFCIELMKESLSRIGDSKKVSQIEMLPDEQLFVLISGRNRQIRLYPLSAVDGHDTEPIKIAEAKNCLMTKYRHLKIKEMPVNFNIQWLGVSFGKLLVGYVSGFGIFSITGEGRPQRLVNSDDPTLNFITNNPLDALLAVEIEPNKEFLLCFNLLGIFVESSGYRSRRYELMWPSPPTNVAYSHPYVISFSERAIDVFDSSTAEWLQTIPIKGCHALINDGSLALCTASEQFNLLYLKNKLFEEEELIIPDPNKGKKALAAMLRLKSKRSSSYRFGFKVKEAGLADMDPDVRSKLISGPTNFNHVSHMGPGDGFQIIKDLPVGQRPVEEEPPQVIPRTTSVGPRSKRAVTANSSLMTRPNLAAKGLKPAGSAQGMLNGRSVSSNVVNSSADASPPVPRPRSSSTRSADDLSNDSGVTNGSNRLSADLDNYAQDLLNLPESDSPRHSTGSGSSSGLSVSPLGSQEEGVTSPDW</sequence>
<dbReference type="InterPro" id="IPR050839">
    <property type="entry name" value="Rho-assoc_Ser/Thr_Kinase"/>
</dbReference>
<keyword evidence="5" id="KW-1185">Reference proteome</keyword>
<dbReference type="SMART" id="SM00285">
    <property type="entry name" value="PBD"/>
    <property type="match status" value="1"/>
</dbReference>
<dbReference type="EMBL" id="MU826885">
    <property type="protein sequence ID" value="KAJ7369807.1"/>
    <property type="molecule type" value="Genomic_DNA"/>
</dbReference>
<dbReference type="OrthoDB" id="10047816at2759"/>
<accession>A0A9X0CN23</accession>
<dbReference type="CDD" id="cd00132">
    <property type="entry name" value="CRIB"/>
    <property type="match status" value="1"/>
</dbReference>
<evidence type="ECO:0000259" key="3">
    <source>
        <dbReference type="PROSITE" id="PS50219"/>
    </source>
</evidence>
<keyword evidence="4" id="KW-0418">Kinase</keyword>
<dbReference type="PROSITE" id="PS50219">
    <property type="entry name" value="CNH"/>
    <property type="match status" value="1"/>
</dbReference>
<dbReference type="InterPro" id="IPR057529">
    <property type="entry name" value="MRCK/ROCK_PH"/>
</dbReference>
<dbReference type="Proteomes" id="UP001163046">
    <property type="component" value="Unassembled WGS sequence"/>
</dbReference>
<dbReference type="SMART" id="SM00036">
    <property type="entry name" value="CNH"/>
    <property type="match status" value="1"/>
</dbReference>
<dbReference type="AlphaFoldDB" id="A0A9X0CN23"/>
<feature type="compositionally biased region" description="Polar residues" evidence="1">
    <location>
        <begin position="504"/>
        <end position="515"/>
    </location>
</feature>
<dbReference type="InterPro" id="IPR001180">
    <property type="entry name" value="CNH_dom"/>
</dbReference>
<dbReference type="PANTHER" id="PTHR22988">
    <property type="entry name" value="MYOTONIC DYSTROPHY S/T KINASE-RELATED"/>
    <property type="match status" value="1"/>
</dbReference>
<dbReference type="GO" id="GO:0005737">
    <property type="term" value="C:cytoplasm"/>
    <property type="evidence" value="ECO:0007669"/>
    <property type="project" value="TreeGrafter"/>
</dbReference>
<dbReference type="GO" id="GO:0004674">
    <property type="term" value="F:protein serine/threonine kinase activity"/>
    <property type="evidence" value="ECO:0007669"/>
    <property type="project" value="UniProtKB-EC"/>
</dbReference>
<dbReference type="Pfam" id="PF00780">
    <property type="entry name" value="CNH"/>
    <property type="match status" value="2"/>
</dbReference>
<evidence type="ECO:0000256" key="1">
    <source>
        <dbReference type="SAM" id="MobiDB-lite"/>
    </source>
</evidence>
<name>A0A9X0CN23_9CNID</name>
<dbReference type="InterPro" id="IPR011993">
    <property type="entry name" value="PH-like_dom_sf"/>
</dbReference>
<organism evidence="4 5">
    <name type="scientific">Desmophyllum pertusum</name>
    <dbReference type="NCBI Taxonomy" id="174260"/>
    <lineage>
        <taxon>Eukaryota</taxon>
        <taxon>Metazoa</taxon>
        <taxon>Cnidaria</taxon>
        <taxon>Anthozoa</taxon>
        <taxon>Hexacorallia</taxon>
        <taxon>Scleractinia</taxon>
        <taxon>Caryophylliina</taxon>
        <taxon>Caryophylliidae</taxon>
        <taxon>Desmophyllum</taxon>
    </lineage>
</organism>
<dbReference type="PANTHER" id="PTHR22988:SF66">
    <property type="entry name" value="SERINE_THREONINE-PROTEIN KINASE GENGHIS KHAN"/>
    <property type="match status" value="1"/>
</dbReference>
<keyword evidence="4" id="KW-0808">Transferase</keyword>
<dbReference type="Pfam" id="PF25346">
    <property type="entry name" value="PH_MRCK"/>
    <property type="match status" value="1"/>
</dbReference>
<protein>
    <submittedName>
        <fullName evidence="4">Serine/threonine-protein kinase MRCK alpha</fullName>
        <ecNumber evidence="4">2.7.11.1</ecNumber>
    </submittedName>
</protein>
<feature type="domain" description="CRIB" evidence="2">
    <location>
        <begin position="388"/>
        <end position="401"/>
    </location>
</feature>
<gene>
    <name evidence="4" type="primary">CDC42BPA_1</name>
    <name evidence="4" type="ORF">OS493_036323</name>
</gene>
<evidence type="ECO:0000259" key="2">
    <source>
        <dbReference type="PROSITE" id="PS50108"/>
    </source>
</evidence>